<reference evidence="5" key="1">
    <citation type="submission" date="2025-08" db="UniProtKB">
        <authorList>
            <consortium name="RefSeq"/>
        </authorList>
    </citation>
    <scope>IDENTIFICATION</scope>
    <source>
        <strain evidence="5">USDA-PBARC FA_bdor</strain>
        <tissue evidence="5">Whole organism</tissue>
    </source>
</reference>
<dbReference type="InterPro" id="IPR019170">
    <property type="entry name" value="Meckelin"/>
</dbReference>
<evidence type="ECO:0000256" key="1">
    <source>
        <dbReference type="SAM" id="MobiDB-lite"/>
    </source>
</evidence>
<dbReference type="GO" id="GO:0060271">
    <property type="term" value="P:cilium assembly"/>
    <property type="evidence" value="ECO:0007669"/>
    <property type="project" value="InterPro"/>
</dbReference>
<keyword evidence="2" id="KW-1133">Transmembrane helix</keyword>
<feature type="region of interest" description="Disordered" evidence="1">
    <location>
        <begin position="609"/>
        <end position="640"/>
    </location>
</feature>
<keyword evidence="2" id="KW-0812">Transmembrane</keyword>
<proteinExistence type="predicted"/>
<evidence type="ECO:0000256" key="2">
    <source>
        <dbReference type="SAM" id="Phobius"/>
    </source>
</evidence>
<feature type="signal peptide" evidence="3">
    <location>
        <begin position="1"/>
        <end position="26"/>
    </location>
</feature>
<sequence length="992" mass="114198">MMWGHSEKQALFVGWIFFLIFYVTGGEDAHSLDSLVIPFTDFKDCVNRKCFDAASGLCKSSESCSIALRKETLGKWAECSLICPLTDKHCRIIIDNNDETEIEDFRYVLTELSQTTRLHCSLPDDKSDSRVSNDSCLPSALGIRNYCLHRNASSNWQELRSNYLIDFNNRSIDSYYLRRELRFVMALCDEGDVEACEHLSNICVLTLNAESFPCQIFLTETPPRKLFWAVGNARSILERRGIPNKFKLSNNDSQKNRLNFIFAKYSLRGAFKSYSDWISPCSFFKNVRFGINGEKTCWTSAKELIDLRTTFYVPYLSFIANDNKNKYLYPLPALVINKTLDMKDTSKWVLMSRFFMVDKITGAGVSMSSDTANFSSIPQVEILRYVKSLTIQVRAQERKERGKIFPPLIILEYGELTQDDMEKNVEVSIAYKIIFKLTEKTTNLWIKVGVGVASGLSLIYAIFCTFSHYRRNNNSVPVLKSLGWFLIYYCGAFGTELLIISTTVCLSAFIFYKGQTVLHILLPTENTEKLIKICSIVTFSSKSIEIIALVFQLRSIGIFFIDWEIPRCLTSPAVYDSPHTYLRKSYTHRLQKGASNTQQTPSEVIVARKNKTPSRSSQTSHTSTPSRQSNSRNLQPLDQFSPNYIDADFCLDERDISQNSTVSMWRTYVIANQWIKMKTKRRINLLLHTFTTLFFLEILGLKKWALAIPSLKPPQEQMDFVKESFTLKIAVGALTYFLLYFLQLLTSVLYTRYYRNCLHGFVDLCSVANISIFILIHEYYGYYIHGRSVHGFADTDLLTVSKDLKREEDNLCAHRGLIPGSTDQTFVLCVSKTFKSFYDSIAMRDPNERRFSRKHAGGLANWEERWKIHLTIKKFLSEFLDHCFKNVDYTIKERHLMEKLLDTEFMDSGRDKSIFYIDKKHSFDQAFFYGNEWALATFEASVFMLILAFGGDYVLSAVATIFLSSIIELSVKFDMKKNLASKTLIDERFLMS</sequence>
<accession>A0A9R1SX40</accession>
<evidence type="ECO:0000313" key="4">
    <source>
        <dbReference type="Proteomes" id="UP000694866"/>
    </source>
</evidence>
<dbReference type="RefSeq" id="XP_011298939.1">
    <property type="nucleotide sequence ID" value="XM_011300637.1"/>
</dbReference>
<keyword evidence="4" id="KW-1185">Reference proteome</keyword>
<gene>
    <name evidence="5" type="primary">LOC105264060</name>
</gene>
<feature type="transmembrane region" description="Helical" evidence="2">
    <location>
        <begin position="725"/>
        <end position="745"/>
    </location>
</feature>
<dbReference type="Pfam" id="PF09773">
    <property type="entry name" value="Meckelin"/>
    <property type="match status" value="1"/>
</dbReference>
<feature type="chain" id="PRO_5040349702" evidence="3">
    <location>
        <begin position="27"/>
        <end position="992"/>
    </location>
</feature>
<keyword evidence="3" id="KW-0732">Signal</keyword>
<feature type="compositionally biased region" description="Polar residues" evidence="1">
    <location>
        <begin position="613"/>
        <end position="640"/>
    </location>
</feature>
<dbReference type="AlphaFoldDB" id="A0A9R1SX40"/>
<dbReference type="OrthoDB" id="419138at2759"/>
<dbReference type="GO" id="GO:0036038">
    <property type="term" value="C:MKS complex"/>
    <property type="evidence" value="ECO:0007669"/>
    <property type="project" value="InterPro"/>
</dbReference>
<feature type="transmembrane region" description="Helical" evidence="2">
    <location>
        <begin position="685"/>
        <end position="705"/>
    </location>
</feature>
<dbReference type="PANTHER" id="PTHR21274">
    <property type="entry name" value="MECKELIN"/>
    <property type="match status" value="1"/>
</dbReference>
<organism evidence="4 5">
    <name type="scientific">Fopius arisanus</name>
    <dbReference type="NCBI Taxonomy" id="64838"/>
    <lineage>
        <taxon>Eukaryota</taxon>
        <taxon>Metazoa</taxon>
        <taxon>Ecdysozoa</taxon>
        <taxon>Arthropoda</taxon>
        <taxon>Hexapoda</taxon>
        <taxon>Insecta</taxon>
        <taxon>Pterygota</taxon>
        <taxon>Neoptera</taxon>
        <taxon>Endopterygota</taxon>
        <taxon>Hymenoptera</taxon>
        <taxon>Apocrita</taxon>
        <taxon>Ichneumonoidea</taxon>
        <taxon>Braconidae</taxon>
        <taxon>Opiinae</taxon>
        <taxon>Fopius</taxon>
    </lineage>
</organism>
<feature type="transmembrane region" description="Helical" evidence="2">
    <location>
        <begin position="444"/>
        <end position="466"/>
    </location>
</feature>
<evidence type="ECO:0000256" key="3">
    <source>
        <dbReference type="SAM" id="SignalP"/>
    </source>
</evidence>
<dbReference type="KEGG" id="fas:105264060"/>
<keyword evidence="2" id="KW-0472">Membrane</keyword>
<feature type="transmembrane region" description="Helical" evidence="2">
    <location>
        <begin position="486"/>
        <end position="510"/>
    </location>
</feature>
<dbReference type="Proteomes" id="UP000694866">
    <property type="component" value="Unplaced"/>
</dbReference>
<evidence type="ECO:0000313" key="5">
    <source>
        <dbReference type="RefSeq" id="XP_011298939.1"/>
    </source>
</evidence>
<feature type="transmembrane region" description="Helical" evidence="2">
    <location>
        <begin position="953"/>
        <end position="971"/>
    </location>
</feature>
<protein>
    <submittedName>
        <fullName evidence="5">Meckelin isoform X1</fullName>
    </submittedName>
</protein>
<name>A0A9R1SX40_9HYME</name>
<dbReference type="PANTHER" id="PTHR21274:SF0">
    <property type="entry name" value="MECKELIN"/>
    <property type="match status" value="1"/>
</dbReference>
<dbReference type="GeneID" id="105264060"/>